<dbReference type="EMBL" id="DS268138">
    <property type="protein sequence ID" value="KMU75204.1"/>
    <property type="molecule type" value="Genomic_DNA"/>
</dbReference>
<dbReference type="AlphaFoldDB" id="A0A0J8QRA2"/>
<evidence type="ECO:0000313" key="2">
    <source>
        <dbReference type="Proteomes" id="UP000054559"/>
    </source>
</evidence>
<gene>
    <name evidence="1" type="ORF">CISG_04152</name>
</gene>
<organism evidence="1 2">
    <name type="scientific">Coccidioides immitis RMSCC 3703</name>
    <dbReference type="NCBI Taxonomy" id="454286"/>
    <lineage>
        <taxon>Eukaryota</taxon>
        <taxon>Fungi</taxon>
        <taxon>Dikarya</taxon>
        <taxon>Ascomycota</taxon>
        <taxon>Pezizomycotina</taxon>
        <taxon>Eurotiomycetes</taxon>
        <taxon>Eurotiomycetidae</taxon>
        <taxon>Onygenales</taxon>
        <taxon>Onygenaceae</taxon>
        <taxon>Coccidioides</taxon>
    </lineage>
</organism>
<accession>A0A0J8QRA2</accession>
<name>A0A0J8QRA2_COCIT</name>
<protein>
    <submittedName>
        <fullName evidence="1">Uncharacterized protein</fullName>
    </submittedName>
</protein>
<proteinExistence type="predicted"/>
<sequence>MVIQHVMRQKEQALGACEIELGIWDILVKTDRRLFAAGDLEDRFQLLTEEELDGIETFMRRKLPEKKEWILKG</sequence>
<dbReference type="Proteomes" id="UP000054559">
    <property type="component" value="Unassembled WGS sequence"/>
</dbReference>
<reference evidence="2" key="1">
    <citation type="journal article" date="2010" name="Genome Res.">
        <title>Population genomic sequencing of Coccidioides fungi reveals recent hybridization and transposon control.</title>
        <authorList>
            <person name="Neafsey D.E."/>
            <person name="Barker B.M."/>
            <person name="Sharpton T.J."/>
            <person name="Stajich J.E."/>
            <person name="Park D.J."/>
            <person name="Whiston E."/>
            <person name="Hung C.-Y."/>
            <person name="McMahan C."/>
            <person name="White J."/>
            <person name="Sykes S."/>
            <person name="Heiman D."/>
            <person name="Young S."/>
            <person name="Zeng Q."/>
            <person name="Abouelleil A."/>
            <person name="Aftuck L."/>
            <person name="Bessette D."/>
            <person name="Brown A."/>
            <person name="FitzGerald M."/>
            <person name="Lui A."/>
            <person name="Macdonald J.P."/>
            <person name="Priest M."/>
            <person name="Orbach M.J."/>
            <person name="Galgiani J.N."/>
            <person name="Kirkland T.N."/>
            <person name="Cole G.T."/>
            <person name="Birren B.W."/>
            <person name="Henn M.R."/>
            <person name="Taylor J.W."/>
            <person name="Rounsley S.D."/>
        </authorList>
    </citation>
    <scope>NUCLEOTIDE SEQUENCE [LARGE SCALE GENOMIC DNA]</scope>
    <source>
        <strain evidence="2">RMSCC 3703</strain>
    </source>
</reference>
<evidence type="ECO:0000313" key="1">
    <source>
        <dbReference type="EMBL" id="KMU75204.1"/>
    </source>
</evidence>